<dbReference type="InterPro" id="IPR049734">
    <property type="entry name" value="NudC-like_C"/>
</dbReference>
<dbReference type="InterPro" id="IPR015376">
    <property type="entry name" value="Znr_NADH_PPase"/>
</dbReference>
<gene>
    <name evidence="12" type="ORF">EP51_01105</name>
</gene>
<evidence type="ECO:0000256" key="7">
    <source>
        <dbReference type="ARBA" id="ARBA00022842"/>
    </source>
</evidence>
<dbReference type="eggNOG" id="COG2816">
    <property type="taxonomic scope" value="Bacteria"/>
</dbReference>
<dbReference type="CDD" id="cd03429">
    <property type="entry name" value="NUDIX_NADH_pyrophosphatase_Nudt13"/>
    <property type="match status" value="1"/>
</dbReference>
<dbReference type="Gene3D" id="3.90.79.20">
    <property type="match status" value="1"/>
</dbReference>
<dbReference type="PROSITE" id="PS51462">
    <property type="entry name" value="NUDIX"/>
    <property type="match status" value="1"/>
</dbReference>
<dbReference type="GO" id="GO:0006742">
    <property type="term" value="P:NADP+ catabolic process"/>
    <property type="evidence" value="ECO:0007669"/>
    <property type="project" value="TreeGrafter"/>
</dbReference>
<dbReference type="InterPro" id="IPR000086">
    <property type="entry name" value="NUDIX_hydrolase_dom"/>
</dbReference>
<dbReference type="AlphaFoldDB" id="A0A076EIJ7"/>
<keyword evidence="7" id="KW-0460">Magnesium</keyword>
<keyword evidence="5" id="KW-0479">Metal-binding</keyword>
<dbReference type="Gene3D" id="3.90.79.10">
    <property type="entry name" value="Nucleoside Triphosphate Pyrophosphohydrolase"/>
    <property type="match status" value="1"/>
</dbReference>
<dbReference type="PANTHER" id="PTHR42904:SF6">
    <property type="entry name" value="NAD-CAPPED RNA HYDROLASE NUDT12"/>
    <property type="match status" value="1"/>
</dbReference>
<dbReference type="GO" id="GO:0046872">
    <property type="term" value="F:metal ion binding"/>
    <property type="evidence" value="ECO:0007669"/>
    <property type="project" value="UniProtKB-KW"/>
</dbReference>
<dbReference type="EMBL" id="CP008947">
    <property type="protein sequence ID" value="AII03319.1"/>
    <property type="molecule type" value="Genomic_DNA"/>
</dbReference>
<evidence type="ECO:0000256" key="2">
    <source>
        <dbReference type="ARBA" id="ARBA00001947"/>
    </source>
</evidence>
<dbReference type="GO" id="GO:0005829">
    <property type="term" value="C:cytosol"/>
    <property type="evidence" value="ECO:0007669"/>
    <property type="project" value="TreeGrafter"/>
</dbReference>
<evidence type="ECO:0000256" key="10">
    <source>
        <dbReference type="ARBA" id="ARBA00023679"/>
    </source>
</evidence>
<accession>A0A076EIJ7</accession>
<evidence type="ECO:0000256" key="5">
    <source>
        <dbReference type="ARBA" id="ARBA00022723"/>
    </source>
</evidence>
<dbReference type="PANTHER" id="PTHR42904">
    <property type="entry name" value="NUDIX HYDROLASE, NUDC SUBFAMILY"/>
    <property type="match status" value="1"/>
</dbReference>
<evidence type="ECO:0000256" key="4">
    <source>
        <dbReference type="ARBA" id="ARBA00012381"/>
    </source>
</evidence>
<dbReference type="InterPro" id="IPR020084">
    <property type="entry name" value="NUDIX_hydrolase_CS"/>
</dbReference>
<evidence type="ECO:0000259" key="11">
    <source>
        <dbReference type="PROSITE" id="PS51462"/>
    </source>
</evidence>
<evidence type="ECO:0000256" key="6">
    <source>
        <dbReference type="ARBA" id="ARBA00022801"/>
    </source>
</evidence>
<evidence type="ECO:0000313" key="13">
    <source>
        <dbReference type="Proteomes" id="UP000028488"/>
    </source>
</evidence>
<name>A0A076EIJ7_RHOOP</name>
<evidence type="ECO:0000256" key="8">
    <source>
        <dbReference type="ARBA" id="ARBA00023027"/>
    </source>
</evidence>
<protein>
    <recommendedName>
        <fullName evidence="4">NAD(+) diphosphatase</fullName>
        <ecNumber evidence="4">3.6.1.22</ecNumber>
    </recommendedName>
</protein>
<comment type="similarity">
    <text evidence="3">Belongs to the Nudix hydrolase family. NudC subfamily.</text>
</comment>
<keyword evidence="6" id="KW-0378">Hydrolase</keyword>
<reference evidence="12 13" key="1">
    <citation type="submission" date="2014-07" db="EMBL/GenBank/DDBJ databases">
        <title>Genome Sequence of Rhodococcus opacus Strain R7, a Biodegrader of Mono- and Polycyclic Aromatic Hydrocarbons.</title>
        <authorList>
            <person name="Di Gennaro P."/>
            <person name="Zampolli J."/>
            <person name="Presti I."/>
            <person name="Cappelletti M."/>
            <person name="D'Ursi P."/>
            <person name="Orro A."/>
            <person name="Mezzelani A."/>
            <person name="Milanesi L."/>
        </authorList>
    </citation>
    <scope>NUCLEOTIDE SEQUENCE [LARGE SCALE GENOMIC DNA]</scope>
    <source>
        <strain evidence="12 13">R7</strain>
    </source>
</reference>
<dbReference type="RefSeq" id="WP_128638342.1">
    <property type="nucleotide sequence ID" value="NZ_CP008947.1"/>
</dbReference>
<keyword evidence="8" id="KW-0520">NAD</keyword>
<sequence>MVYVEHTGQAPSRGALSRPVSVRDDAAAWVEAWPDARILRVNGRGQVRLVDRQLMLEPAADLYSEPPARAVLLGVCGTVHEWAVRDEFLADDFSAGTEVEVGDLRSHGALLDAADADRYVTALALLTWQGDAHFCARDGAPSTITSGGWMRVCTACGREEYPRTDPAIICLVHDGADRVLLARQANWPARNFSTLAGFVEAGESLESCVAREVAEEVGLVVSDVVYVGSQPWPFPRSLMLGFHATADPRDELVFMDGEIGEALWCTRAEVQEALAAGDWTSSADARVLLPGAVSIARRMLEAWARAGD</sequence>
<dbReference type="InterPro" id="IPR015797">
    <property type="entry name" value="NUDIX_hydrolase-like_dom_sf"/>
</dbReference>
<dbReference type="GO" id="GO:0035529">
    <property type="term" value="F:NADH pyrophosphatase activity"/>
    <property type="evidence" value="ECO:0007669"/>
    <property type="project" value="TreeGrafter"/>
</dbReference>
<comment type="cofactor">
    <cofactor evidence="2">
        <name>Zn(2+)</name>
        <dbReference type="ChEBI" id="CHEBI:29105"/>
    </cofactor>
</comment>
<dbReference type="Proteomes" id="UP000028488">
    <property type="component" value="Chromosome"/>
</dbReference>
<keyword evidence="9" id="KW-0464">Manganese</keyword>
<dbReference type="Pfam" id="PF00293">
    <property type="entry name" value="NUDIX"/>
    <property type="match status" value="1"/>
</dbReference>
<dbReference type="Pfam" id="PF09297">
    <property type="entry name" value="Zn_ribbon_NUD"/>
    <property type="match status" value="1"/>
</dbReference>
<dbReference type="SUPFAM" id="SSF55811">
    <property type="entry name" value="Nudix"/>
    <property type="match status" value="1"/>
</dbReference>
<evidence type="ECO:0000256" key="1">
    <source>
        <dbReference type="ARBA" id="ARBA00001946"/>
    </source>
</evidence>
<dbReference type="FunFam" id="3.90.79.10:FF:000048">
    <property type="entry name" value="NADH pyrophosphatase"/>
    <property type="match status" value="1"/>
</dbReference>
<comment type="catalytic activity">
    <reaction evidence="10">
        <text>a 5'-end NAD(+)-phospho-ribonucleoside in mRNA + H2O = a 5'-end phospho-adenosine-phospho-ribonucleoside in mRNA + beta-nicotinamide D-ribonucleotide + 2 H(+)</text>
        <dbReference type="Rhea" id="RHEA:60876"/>
        <dbReference type="Rhea" id="RHEA-COMP:15698"/>
        <dbReference type="Rhea" id="RHEA-COMP:15719"/>
        <dbReference type="ChEBI" id="CHEBI:14649"/>
        <dbReference type="ChEBI" id="CHEBI:15377"/>
        <dbReference type="ChEBI" id="CHEBI:15378"/>
        <dbReference type="ChEBI" id="CHEBI:144029"/>
        <dbReference type="ChEBI" id="CHEBI:144051"/>
    </reaction>
    <physiologicalReaction direction="left-to-right" evidence="10">
        <dbReference type="Rhea" id="RHEA:60877"/>
    </physiologicalReaction>
</comment>
<dbReference type="NCBIfam" id="NF001299">
    <property type="entry name" value="PRK00241.1"/>
    <property type="match status" value="1"/>
</dbReference>
<evidence type="ECO:0000313" key="12">
    <source>
        <dbReference type="EMBL" id="AII03319.1"/>
    </source>
</evidence>
<dbReference type="PROSITE" id="PS00893">
    <property type="entry name" value="NUDIX_BOX"/>
    <property type="match status" value="1"/>
</dbReference>
<proteinExistence type="inferred from homology"/>
<dbReference type="EC" id="3.6.1.22" evidence="4"/>
<evidence type="ECO:0000256" key="3">
    <source>
        <dbReference type="ARBA" id="ARBA00009595"/>
    </source>
</evidence>
<dbReference type="InterPro" id="IPR050241">
    <property type="entry name" value="NAD-cap_RNA_hydrolase_NudC"/>
</dbReference>
<organism evidence="12 13">
    <name type="scientific">Rhodococcus opacus</name>
    <name type="common">Nocardia opaca</name>
    <dbReference type="NCBI Taxonomy" id="37919"/>
    <lineage>
        <taxon>Bacteria</taxon>
        <taxon>Bacillati</taxon>
        <taxon>Actinomycetota</taxon>
        <taxon>Actinomycetes</taxon>
        <taxon>Mycobacteriales</taxon>
        <taxon>Nocardiaceae</taxon>
        <taxon>Rhodococcus</taxon>
    </lineage>
</organism>
<evidence type="ECO:0000256" key="9">
    <source>
        <dbReference type="ARBA" id="ARBA00023211"/>
    </source>
</evidence>
<feature type="domain" description="Nudix hydrolase" evidence="11">
    <location>
        <begin position="162"/>
        <end position="287"/>
    </location>
</feature>
<dbReference type="GO" id="GO:0019677">
    <property type="term" value="P:NAD+ catabolic process"/>
    <property type="evidence" value="ECO:0007669"/>
    <property type="project" value="TreeGrafter"/>
</dbReference>
<comment type="cofactor">
    <cofactor evidence="1">
        <name>Mg(2+)</name>
        <dbReference type="ChEBI" id="CHEBI:18420"/>
    </cofactor>
</comment>